<sequence>MEKIFSQLLTVIHFFAALILIAIALITMVWSVYEIIIHLLADNKEEFLPLILQSIGATIIAAAIVDVARYMIEEDVFHDKELRDPEEARRTITKIMVIISIAVSIEGLVYIFKAGTEDLHLLIYPACLILVSSISVVALGLYQRLSIDIEKKEGKGIIMQNDYDADNTTHRSFDDDSRG</sequence>
<keyword evidence="1" id="KW-0812">Transmembrane</keyword>
<feature type="transmembrane region" description="Helical" evidence="1">
    <location>
        <begin position="12"/>
        <end position="41"/>
    </location>
</feature>
<reference evidence="2 3" key="1">
    <citation type="submission" date="2023-10" db="EMBL/GenBank/DDBJ databases">
        <title>Marine bacteria isolated from horseshoe crab.</title>
        <authorList>
            <person name="Cheng T.H."/>
        </authorList>
    </citation>
    <scope>NUCLEOTIDE SEQUENCE [LARGE SCALE GENOMIC DNA]</scope>
    <source>
        <strain evidence="2 3">HSC6</strain>
    </source>
</reference>
<dbReference type="RefSeq" id="WP_317522504.1">
    <property type="nucleotide sequence ID" value="NZ_JAWJZI010000004.1"/>
</dbReference>
<feature type="transmembrane region" description="Helical" evidence="1">
    <location>
        <begin position="92"/>
        <end position="111"/>
    </location>
</feature>
<dbReference type="Proteomes" id="UP001186452">
    <property type="component" value="Unassembled WGS sequence"/>
</dbReference>
<evidence type="ECO:0008006" key="4">
    <source>
        <dbReference type="Google" id="ProtNLM"/>
    </source>
</evidence>
<keyword evidence="1" id="KW-0472">Membrane</keyword>
<feature type="transmembrane region" description="Helical" evidence="1">
    <location>
        <begin position="47"/>
        <end position="72"/>
    </location>
</feature>
<keyword evidence="1" id="KW-1133">Transmembrane helix</keyword>
<dbReference type="EMBL" id="JAWJZI010000004">
    <property type="protein sequence ID" value="MDV5169747.1"/>
    <property type="molecule type" value="Genomic_DNA"/>
</dbReference>
<evidence type="ECO:0000256" key="1">
    <source>
        <dbReference type="SAM" id="Phobius"/>
    </source>
</evidence>
<name>A0ABU3ZI08_9GAMM</name>
<protein>
    <recommendedName>
        <fullName evidence="4">GNAT family acetyltransferase</fullName>
    </recommendedName>
</protein>
<comment type="caution">
    <text evidence="2">The sequence shown here is derived from an EMBL/GenBank/DDBJ whole genome shotgun (WGS) entry which is preliminary data.</text>
</comment>
<proteinExistence type="predicted"/>
<evidence type="ECO:0000313" key="2">
    <source>
        <dbReference type="EMBL" id="MDV5169747.1"/>
    </source>
</evidence>
<accession>A0ABU3ZI08</accession>
<gene>
    <name evidence="2" type="ORF">R2X38_12165</name>
</gene>
<feature type="transmembrane region" description="Helical" evidence="1">
    <location>
        <begin position="123"/>
        <end position="142"/>
    </location>
</feature>
<evidence type="ECO:0000313" key="3">
    <source>
        <dbReference type="Proteomes" id="UP001186452"/>
    </source>
</evidence>
<keyword evidence="3" id="KW-1185">Reference proteome</keyword>
<organism evidence="2 3">
    <name type="scientific">Photobacterium rosenbergii</name>
    <dbReference type="NCBI Taxonomy" id="294936"/>
    <lineage>
        <taxon>Bacteria</taxon>
        <taxon>Pseudomonadati</taxon>
        <taxon>Pseudomonadota</taxon>
        <taxon>Gammaproteobacteria</taxon>
        <taxon>Vibrionales</taxon>
        <taxon>Vibrionaceae</taxon>
        <taxon>Photobacterium</taxon>
    </lineage>
</organism>